<dbReference type="InterPro" id="IPR016135">
    <property type="entry name" value="UBQ-conjugating_enzyme/RWD"/>
</dbReference>
<gene>
    <name evidence="13" type="ORF">TTAC_LOCUS8046</name>
</gene>
<evidence type="ECO:0000259" key="12">
    <source>
        <dbReference type="PROSITE" id="PS51873"/>
    </source>
</evidence>
<reference evidence="13 14" key="2">
    <citation type="submission" date="2018-11" db="EMBL/GenBank/DDBJ databases">
        <authorList>
            <consortium name="Pathogen Informatics"/>
        </authorList>
    </citation>
    <scope>NUCLEOTIDE SEQUENCE [LARGE SCALE GENOMIC DNA]</scope>
</reference>
<dbReference type="Gene3D" id="3.30.40.10">
    <property type="entry name" value="Zinc/RING finger domain, C3HC4 (zinc finger)"/>
    <property type="match status" value="1"/>
</dbReference>
<dbReference type="EMBL" id="UYWX01020435">
    <property type="protein sequence ID" value="VDM32534.1"/>
    <property type="molecule type" value="Genomic_DNA"/>
</dbReference>
<dbReference type="Gene3D" id="3.10.110.10">
    <property type="entry name" value="Ubiquitin Conjugating Enzyme"/>
    <property type="match status" value="1"/>
</dbReference>
<evidence type="ECO:0000256" key="4">
    <source>
        <dbReference type="ARBA" id="ARBA00022723"/>
    </source>
</evidence>
<evidence type="ECO:0000256" key="9">
    <source>
        <dbReference type="PROSITE-ProRule" id="PRU00175"/>
    </source>
</evidence>
<dbReference type="GO" id="GO:0008270">
    <property type="term" value="F:zinc ion binding"/>
    <property type="evidence" value="ECO:0007669"/>
    <property type="project" value="UniProtKB-KW"/>
</dbReference>
<evidence type="ECO:0000259" key="10">
    <source>
        <dbReference type="PROSITE" id="PS50089"/>
    </source>
</evidence>
<evidence type="ECO:0000256" key="2">
    <source>
        <dbReference type="ARBA" id="ARBA00012251"/>
    </source>
</evidence>
<dbReference type="SUPFAM" id="SSF54495">
    <property type="entry name" value="UBC-like"/>
    <property type="match status" value="1"/>
</dbReference>
<sequence>MSHEVEAQDEELATLTMLYEPENFHFDRHPETTIVSGWYRAHPKLPHDSVSLHVRINAYSQTKKLSPFLQPQFLRYNNVLCKIFSIEHIPPIMVSFTLPPTYPVDALPLLALDCYYIAPDRLLSIVEQLNAYLSNRVSGEPCLWECFEFLESNLVPMLLGVEKDESGTYVYDMEEAISSRHLREQALEQMVEYDSVRRRKQFDEDKVGCVICGDDEKMGRECTRLTICGHIACKDCLRNALSAHIANGVTAGVLRCLHCNAIMELFEVKEFATPSQFAAYDRLLLQRSLAFMSDVVQCPRPGCSRTCLSEDDNLARCPYCQHVFCPRCLRLYHPSRPCVSSPIEPEVEDTVDLKPEEGKAEGEAEEEGEKAAFVRYEDEEVLLPSGNMRFLLLIEDVAWMTWKLSHTIDPGERRELISRIFSARTSLVAEAMVSRKFKEMNLHRCPNCGLFVQVSCFLPLSNL</sequence>
<evidence type="ECO:0000256" key="5">
    <source>
        <dbReference type="ARBA" id="ARBA00022737"/>
    </source>
</evidence>
<dbReference type="PROSITE" id="PS50908">
    <property type="entry name" value="RWD"/>
    <property type="match status" value="1"/>
</dbReference>
<accession>A0A0R3X3W3</accession>
<dbReference type="InterPro" id="IPR006575">
    <property type="entry name" value="RWD_dom"/>
</dbReference>
<feature type="domain" description="RING-type" evidence="12">
    <location>
        <begin position="205"/>
        <end position="463"/>
    </location>
</feature>
<keyword evidence="8" id="KW-0862">Zinc</keyword>
<feature type="domain" description="RING-type" evidence="10">
    <location>
        <begin position="209"/>
        <end position="260"/>
    </location>
</feature>
<keyword evidence="4" id="KW-0479">Metal-binding</keyword>
<dbReference type="OrthoDB" id="1431934at2759"/>
<dbReference type="PROSITE" id="PS51873">
    <property type="entry name" value="TRIAD"/>
    <property type="match status" value="1"/>
</dbReference>
<evidence type="ECO:0000256" key="6">
    <source>
        <dbReference type="ARBA" id="ARBA00022771"/>
    </source>
</evidence>
<evidence type="ECO:0000256" key="1">
    <source>
        <dbReference type="ARBA" id="ARBA00001798"/>
    </source>
</evidence>
<dbReference type="STRING" id="6205.A0A0R3X3W3"/>
<evidence type="ECO:0000313" key="14">
    <source>
        <dbReference type="Proteomes" id="UP000274429"/>
    </source>
</evidence>
<dbReference type="SUPFAM" id="SSF57850">
    <property type="entry name" value="RING/U-box"/>
    <property type="match status" value="2"/>
</dbReference>
<evidence type="ECO:0000256" key="3">
    <source>
        <dbReference type="ARBA" id="ARBA00022679"/>
    </source>
</evidence>
<dbReference type="WBParaSite" id="TTAC_0000806101-mRNA-1">
    <property type="protein sequence ID" value="TTAC_0000806101-mRNA-1"/>
    <property type="gene ID" value="TTAC_0000806101"/>
</dbReference>
<dbReference type="AlphaFoldDB" id="A0A0R3X3W3"/>
<feature type="domain" description="RWD" evidence="11">
    <location>
        <begin position="10"/>
        <end position="157"/>
    </location>
</feature>
<dbReference type="GO" id="GO:0061630">
    <property type="term" value="F:ubiquitin protein ligase activity"/>
    <property type="evidence" value="ECO:0007669"/>
    <property type="project" value="UniProtKB-EC"/>
</dbReference>
<dbReference type="PROSITE" id="PS50089">
    <property type="entry name" value="ZF_RING_2"/>
    <property type="match status" value="1"/>
</dbReference>
<keyword evidence="5" id="KW-0677">Repeat</keyword>
<dbReference type="EC" id="2.3.2.31" evidence="2"/>
<dbReference type="InterPro" id="IPR031127">
    <property type="entry name" value="E3_UB_ligase_RBR"/>
</dbReference>
<dbReference type="GO" id="GO:0016567">
    <property type="term" value="P:protein ubiquitination"/>
    <property type="evidence" value="ECO:0007669"/>
    <property type="project" value="InterPro"/>
</dbReference>
<reference evidence="15" key="1">
    <citation type="submission" date="2016-04" db="UniProtKB">
        <authorList>
            <consortium name="WormBaseParasite"/>
        </authorList>
    </citation>
    <scope>IDENTIFICATION</scope>
</reference>
<dbReference type="InterPro" id="IPR001841">
    <property type="entry name" value="Znf_RING"/>
</dbReference>
<dbReference type="CDD" id="cd20341">
    <property type="entry name" value="BRcat_RBR_RNF14"/>
    <property type="match status" value="1"/>
</dbReference>
<dbReference type="InterPro" id="IPR013083">
    <property type="entry name" value="Znf_RING/FYVE/PHD"/>
</dbReference>
<dbReference type="InterPro" id="IPR002867">
    <property type="entry name" value="IBR_dom"/>
</dbReference>
<evidence type="ECO:0000256" key="7">
    <source>
        <dbReference type="ARBA" id="ARBA00022786"/>
    </source>
</evidence>
<dbReference type="Pfam" id="PF01485">
    <property type="entry name" value="IBR"/>
    <property type="match status" value="1"/>
</dbReference>
<organism evidence="15">
    <name type="scientific">Hydatigena taeniaeformis</name>
    <name type="common">Feline tapeworm</name>
    <name type="synonym">Taenia taeniaeformis</name>
    <dbReference type="NCBI Taxonomy" id="6205"/>
    <lineage>
        <taxon>Eukaryota</taxon>
        <taxon>Metazoa</taxon>
        <taxon>Spiralia</taxon>
        <taxon>Lophotrochozoa</taxon>
        <taxon>Platyhelminthes</taxon>
        <taxon>Cestoda</taxon>
        <taxon>Eucestoda</taxon>
        <taxon>Cyclophyllidea</taxon>
        <taxon>Taeniidae</taxon>
        <taxon>Hydatigera</taxon>
    </lineage>
</organism>
<evidence type="ECO:0000256" key="8">
    <source>
        <dbReference type="ARBA" id="ARBA00022833"/>
    </source>
</evidence>
<dbReference type="SMART" id="SM00647">
    <property type="entry name" value="IBR"/>
    <property type="match status" value="1"/>
</dbReference>
<keyword evidence="6 9" id="KW-0863">Zinc-finger</keyword>
<keyword evidence="3" id="KW-0808">Transferase</keyword>
<dbReference type="PANTHER" id="PTHR11685">
    <property type="entry name" value="RBR FAMILY RING FINGER AND IBR DOMAIN-CONTAINING"/>
    <property type="match status" value="1"/>
</dbReference>
<keyword evidence="7" id="KW-0833">Ubl conjugation pathway</keyword>
<dbReference type="Pfam" id="PF05773">
    <property type="entry name" value="RWD"/>
    <property type="match status" value="1"/>
</dbReference>
<keyword evidence="14" id="KW-1185">Reference proteome</keyword>
<comment type="catalytic activity">
    <reaction evidence="1">
        <text>[E2 ubiquitin-conjugating enzyme]-S-ubiquitinyl-L-cysteine + [acceptor protein]-L-lysine = [E2 ubiquitin-conjugating enzyme]-L-cysteine + [acceptor protein]-N(6)-ubiquitinyl-L-lysine.</text>
        <dbReference type="EC" id="2.3.2.31"/>
    </reaction>
</comment>
<evidence type="ECO:0000259" key="11">
    <source>
        <dbReference type="PROSITE" id="PS50908"/>
    </source>
</evidence>
<proteinExistence type="predicted"/>
<evidence type="ECO:0000313" key="13">
    <source>
        <dbReference type="EMBL" id="VDM32534.1"/>
    </source>
</evidence>
<evidence type="ECO:0000313" key="15">
    <source>
        <dbReference type="WBParaSite" id="TTAC_0000806101-mRNA-1"/>
    </source>
</evidence>
<dbReference type="InterPro" id="IPR044066">
    <property type="entry name" value="TRIAD_supradom"/>
</dbReference>
<dbReference type="CDD" id="cd23820">
    <property type="entry name" value="RWD_RNF14"/>
    <property type="match status" value="1"/>
</dbReference>
<protein>
    <recommendedName>
        <fullName evidence="2">RBR-type E3 ubiquitin transferase</fullName>
        <ecNumber evidence="2">2.3.2.31</ecNumber>
    </recommendedName>
</protein>
<name>A0A0R3X3W3_HYDTA</name>
<dbReference type="Proteomes" id="UP000274429">
    <property type="component" value="Unassembled WGS sequence"/>
</dbReference>